<dbReference type="RefSeq" id="WP_070070189.1">
    <property type="nucleotide sequence ID" value="NZ_MKKK01000034.1"/>
</dbReference>
<name>A0A1E7R4Z7_9GAMM</name>
<organism evidence="2 3">
    <name type="scientific">Acinetobacter qingfengensis</name>
    <dbReference type="NCBI Taxonomy" id="1262585"/>
    <lineage>
        <taxon>Bacteria</taxon>
        <taxon>Pseudomonadati</taxon>
        <taxon>Pseudomonadota</taxon>
        <taxon>Gammaproteobacteria</taxon>
        <taxon>Moraxellales</taxon>
        <taxon>Moraxellaceae</taxon>
        <taxon>Acinetobacter</taxon>
    </lineage>
</organism>
<dbReference type="SUPFAM" id="SSF53335">
    <property type="entry name" value="S-adenosyl-L-methionine-dependent methyltransferases"/>
    <property type="match status" value="1"/>
</dbReference>
<dbReference type="AlphaFoldDB" id="A0A1E7R4Z7"/>
<dbReference type="Gene3D" id="3.40.50.150">
    <property type="entry name" value="Vaccinia Virus protein VP39"/>
    <property type="match status" value="1"/>
</dbReference>
<comment type="caution">
    <text evidence="2">The sequence shown here is derived from an EMBL/GenBank/DDBJ whole genome shotgun (WGS) entry which is preliminary data.</text>
</comment>
<evidence type="ECO:0000259" key="1">
    <source>
        <dbReference type="Pfam" id="PF08241"/>
    </source>
</evidence>
<evidence type="ECO:0000313" key="2">
    <source>
        <dbReference type="EMBL" id="OEY94382.1"/>
    </source>
</evidence>
<proteinExistence type="predicted"/>
<gene>
    <name evidence="2" type="ORF">BJI46_03305</name>
</gene>
<dbReference type="Proteomes" id="UP000185895">
    <property type="component" value="Unassembled WGS sequence"/>
</dbReference>
<dbReference type="Pfam" id="PF08241">
    <property type="entry name" value="Methyltransf_11"/>
    <property type="match status" value="1"/>
</dbReference>
<dbReference type="InterPro" id="IPR029063">
    <property type="entry name" value="SAM-dependent_MTases_sf"/>
</dbReference>
<protein>
    <recommendedName>
        <fullName evidence="1">Methyltransferase type 11 domain-containing protein</fullName>
    </recommendedName>
</protein>
<dbReference type="CDD" id="cd02440">
    <property type="entry name" value="AdoMet_MTases"/>
    <property type="match status" value="1"/>
</dbReference>
<dbReference type="EMBL" id="MKKK01000034">
    <property type="protein sequence ID" value="OEY94382.1"/>
    <property type="molecule type" value="Genomic_DNA"/>
</dbReference>
<evidence type="ECO:0000313" key="3">
    <source>
        <dbReference type="Proteomes" id="UP000185895"/>
    </source>
</evidence>
<dbReference type="OrthoDB" id="9760689at2"/>
<reference evidence="2 3" key="1">
    <citation type="submission" date="2016-09" db="EMBL/GenBank/DDBJ databases">
        <authorList>
            <person name="Capua I."/>
            <person name="De Benedictis P."/>
            <person name="Joannis T."/>
            <person name="Lombin L.H."/>
            <person name="Cattoli G."/>
        </authorList>
    </citation>
    <scope>NUCLEOTIDE SEQUENCE [LARGE SCALE GENOMIC DNA]</scope>
    <source>
        <strain evidence="2 3">ANC 4671</strain>
    </source>
</reference>
<feature type="domain" description="Methyltransferase type 11" evidence="1">
    <location>
        <begin position="53"/>
        <end position="150"/>
    </location>
</feature>
<sequence>MADIETLQQIAAQLRQPQGEKGLEMAAMMHQSNWPMTKHCIDLLQLDAKQHILELGHGNAAHLDYLLKQQAHLYYEGLEISELMYEEAQHLNHTAIMKQQAHFQCYDGFTLPFTSATFDRIFSVNSIYFWQQPKAFLQALGDLLKPQGLINLTFADKTFMQTLPFTQFNFELYDLEQLQTLAESSNLFIQQHTAAQDQVKSKAGDWVNRHFLTVTLYKK</sequence>
<keyword evidence="3" id="KW-1185">Reference proteome</keyword>
<accession>A0A1E7R4Z7</accession>
<dbReference type="InterPro" id="IPR013216">
    <property type="entry name" value="Methyltransf_11"/>
</dbReference>
<dbReference type="GO" id="GO:0008757">
    <property type="term" value="F:S-adenosylmethionine-dependent methyltransferase activity"/>
    <property type="evidence" value="ECO:0007669"/>
    <property type="project" value="InterPro"/>
</dbReference>
<dbReference type="STRING" id="1262585.BJI46_03305"/>